<dbReference type="Proteomes" id="UP000886217">
    <property type="component" value="Unassembled WGS sequence"/>
</dbReference>
<keyword evidence="7" id="KW-0460">Magnesium</keyword>
<name>A0A7C5K1E0_THELI</name>
<accession>A0A7C5K1E0</accession>
<dbReference type="InterPro" id="IPR006439">
    <property type="entry name" value="HAD-SF_hydro_IA"/>
</dbReference>
<sequence length="236" mass="27353">MIKAVFFDFVGTLLSKEYEDITHQNIIKEVLRDVKAEKADPMKVWEEYEILTSEKFKEFAGKPYKPIRLLEEEIVQELAKKYNFELSPKFWEIHLKMHQEYGKLYDEAVETLKALKTKGYHVGLITDSDNDYLKAQLEALGILELFDSITTSEEAGFYKPHPRIFELALEKANVKGEEAIYVGDNPLKDCVGARQVDMVSVLLDKKGNKKELWRECEFIIGDLREVLVIIEELNGQ</sequence>
<dbReference type="InterPro" id="IPR036412">
    <property type="entry name" value="HAD-like_sf"/>
</dbReference>
<comment type="similarity">
    <text evidence="3">Belongs to the HAD-like hydrolase superfamily.</text>
</comment>
<dbReference type="GO" id="GO:0044281">
    <property type="term" value="P:small molecule metabolic process"/>
    <property type="evidence" value="ECO:0007669"/>
    <property type="project" value="UniProtKB-ARBA"/>
</dbReference>
<comment type="cofactor">
    <cofactor evidence="1">
        <name>Mg(2+)</name>
        <dbReference type="ChEBI" id="CHEBI:18420"/>
    </cofactor>
</comment>
<keyword evidence="5" id="KW-0479">Metal-binding</keyword>
<dbReference type="SUPFAM" id="SSF56784">
    <property type="entry name" value="HAD-like"/>
    <property type="match status" value="1"/>
</dbReference>
<dbReference type="GO" id="GO:0046872">
    <property type="term" value="F:metal ion binding"/>
    <property type="evidence" value="ECO:0007669"/>
    <property type="project" value="UniProtKB-KW"/>
</dbReference>
<protein>
    <recommendedName>
        <fullName evidence="4">Glyceraldehyde 3-phosphate phosphatase</fullName>
    </recommendedName>
</protein>
<dbReference type="PRINTS" id="PR00413">
    <property type="entry name" value="HADHALOGNASE"/>
</dbReference>
<evidence type="ECO:0000256" key="6">
    <source>
        <dbReference type="ARBA" id="ARBA00022801"/>
    </source>
</evidence>
<dbReference type="InterPro" id="IPR011950">
    <property type="entry name" value="HAD-SF_hydro_IA_CTE7"/>
</dbReference>
<dbReference type="SFLD" id="SFLDG01135">
    <property type="entry name" value="C1.5.6:_HAD__Beta-PGM__Phospha"/>
    <property type="match status" value="1"/>
</dbReference>
<dbReference type="SFLD" id="SFLDS00003">
    <property type="entry name" value="Haloacid_Dehalogenase"/>
    <property type="match status" value="1"/>
</dbReference>
<dbReference type="NCBIfam" id="TIGR01549">
    <property type="entry name" value="HAD-SF-IA-v1"/>
    <property type="match status" value="1"/>
</dbReference>
<dbReference type="PANTHER" id="PTHR46470:SF2">
    <property type="entry name" value="GLYCERALDEHYDE 3-PHOSPHATE PHOSPHATASE"/>
    <property type="match status" value="1"/>
</dbReference>
<evidence type="ECO:0000313" key="8">
    <source>
        <dbReference type="EMBL" id="HHI00973.1"/>
    </source>
</evidence>
<comment type="caution">
    <text evidence="8">The sequence shown here is derived from an EMBL/GenBank/DDBJ whole genome shotgun (WGS) entry which is preliminary data.</text>
</comment>
<comment type="function">
    <text evidence="2">Catalyzes the dephosphorylation of D,L-glyceraldehyde 3-phosphate in vitro.</text>
</comment>
<dbReference type="Gene3D" id="1.10.150.240">
    <property type="entry name" value="Putative phosphatase, domain 2"/>
    <property type="match status" value="1"/>
</dbReference>
<gene>
    <name evidence="8" type="ORF">ENL40_05855</name>
</gene>
<evidence type="ECO:0000256" key="5">
    <source>
        <dbReference type="ARBA" id="ARBA00022723"/>
    </source>
</evidence>
<dbReference type="InterPro" id="IPR051400">
    <property type="entry name" value="HAD-like_hydrolase"/>
</dbReference>
<reference evidence="8" key="1">
    <citation type="journal article" date="2020" name="mSystems">
        <title>Genome- and Community-Level Interaction Insights into Carbon Utilization and Element Cycling Functions of Hydrothermarchaeota in Hydrothermal Sediment.</title>
        <authorList>
            <person name="Zhou Z."/>
            <person name="Liu Y."/>
            <person name="Xu W."/>
            <person name="Pan J."/>
            <person name="Luo Z.H."/>
            <person name="Li M."/>
        </authorList>
    </citation>
    <scope>NUCLEOTIDE SEQUENCE [LARGE SCALE GENOMIC DNA]</scope>
    <source>
        <strain evidence="8">HyVt-93</strain>
    </source>
</reference>
<evidence type="ECO:0000256" key="2">
    <source>
        <dbReference type="ARBA" id="ARBA00003513"/>
    </source>
</evidence>
<dbReference type="InterPro" id="IPR023198">
    <property type="entry name" value="PGP-like_dom2"/>
</dbReference>
<dbReference type="Gene3D" id="3.40.50.1000">
    <property type="entry name" value="HAD superfamily/HAD-like"/>
    <property type="match status" value="1"/>
</dbReference>
<dbReference type="AlphaFoldDB" id="A0A7C5K1E0"/>
<dbReference type="Pfam" id="PF00702">
    <property type="entry name" value="Hydrolase"/>
    <property type="match status" value="1"/>
</dbReference>
<dbReference type="InterPro" id="IPR023214">
    <property type="entry name" value="HAD_sf"/>
</dbReference>
<dbReference type="EMBL" id="DRTU01000239">
    <property type="protein sequence ID" value="HHI00973.1"/>
    <property type="molecule type" value="Genomic_DNA"/>
</dbReference>
<dbReference type="SFLD" id="SFLDG01129">
    <property type="entry name" value="C1.5:_HAD__Beta-PGM__Phosphata"/>
    <property type="match status" value="1"/>
</dbReference>
<evidence type="ECO:0000256" key="7">
    <source>
        <dbReference type="ARBA" id="ARBA00022842"/>
    </source>
</evidence>
<organism evidence="8">
    <name type="scientific">Thermococcus litoralis</name>
    <dbReference type="NCBI Taxonomy" id="2265"/>
    <lineage>
        <taxon>Archaea</taxon>
        <taxon>Methanobacteriati</taxon>
        <taxon>Methanobacteriota</taxon>
        <taxon>Thermococci</taxon>
        <taxon>Thermococcales</taxon>
        <taxon>Thermococcaceae</taxon>
        <taxon>Thermococcus</taxon>
    </lineage>
</organism>
<evidence type="ECO:0000256" key="1">
    <source>
        <dbReference type="ARBA" id="ARBA00001946"/>
    </source>
</evidence>
<proteinExistence type="inferred from homology"/>
<evidence type="ECO:0000256" key="3">
    <source>
        <dbReference type="ARBA" id="ARBA00007958"/>
    </source>
</evidence>
<dbReference type="PANTHER" id="PTHR46470">
    <property type="entry name" value="N-ACYLNEURAMINATE-9-PHOSPHATASE"/>
    <property type="match status" value="1"/>
</dbReference>
<evidence type="ECO:0000256" key="4">
    <source>
        <dbReference type="ARBA" id="ARBA00019531"/>
    </source>
</evidence>
<keyword evidence="6 8" id="KW-0378">Hydrolase</keyword>
<dbReference type="NCBIfam" id="TIGR02253">
    <property type="entry name" value="CTE7"/>
    <property type="match status" value="1"/>
</dbReference>
<dbReference type="GO" id="GO:0016791">
    <property type="term" value="F:phosphatase activity"/>
    <property type="evidence" value="ECO:0007669"/>
    <property type="project" value="TreeGrafter"/>
</dbReference>
<dbReference type="NCBIfam" id="TIGR01509">
    <property type="entry name" value="HAD-SF-IA-v3"/>
    <property type="match status" value="1"/>
</dbReference>